<evidence type="ECO:0000256" key="2">
    <source>
        <dbReference type="ARBA" id="ARBA00030602"/>
    </source>
</evidence>
<dbReference type="Proteomes" id="UP000717364">
    <property type="component" value="Unassembled WGS sequence"/>
</dbReference>
<dbReference type="InterPro" id="IPR036568">
    <property type="entry name" value="GGCT-like_sf"/>
</dbReference>
<dbReference type="PANTHER" id="PTHR31544:SF2">
    <property type="entry name" value="AIG2-LIKE PROTEIN D"/>
    <property type="match status" value="1"/>
</dbReference>
<evidence type="ECO:0000313" key="4">
    <source>
        <dbReference type="EMBL" id="MBT9318060.1"/>
    </source>
</evidence>
<dbReference type="AlphaFoldDB" id="A0A947DLA9"/>
<dbReference type="RefSeq" id="WP_215611120.1">
    <property type="nucleotide sequence ID" value="NZ_JADOES010000080.1"/>
</dbReference>
<dbReference type="CDD" id="cd06661">
    <property type="entry name" value="GGCT_like"/>
    <property type="match status" value="1"/>
</dbReference>
<dbReference type="Pfam" id="PF06094">
    <property type="entry name" value="GGACT"/>
    <property type="match status" value="1"/>
</dbReference>
<dbReference type="EMBL" id="JADOES010000080">
    <property type="protein sequence ID" value="MBT9318060.1"/>
    <property type="molecule type" value="Genomic_DNA"/>
</dbReference>
<proteinExistence type="predicted"/>
<dbReference type="Gene3D" id="3.10.490.10">
    <property type="entry name" value="Gamma-glutamyl cyclotransferase-like"/>
    <property type="match status" value="1"/>
</dbReference>
<gene>
    <name evidence="4" type="ORF">IXB50_21855</name>
</gene>
<accession>A0A947DLA9</accession>
<keyword evidence="5" id="KW-1185">Reference proteome</keyword>
<reference evidence="4" key="1">
    <citation type="submission" date="2020-11" db="EMBL/GenBank/DDBJ databases">
        <authorList>
            <person name="Konstantinou D."/>
            <person name="Gkelis S."/>
            <person name="Popin R."/>
            <person name="Fewer D."/>
            <person name="Sivonen K."/>
        </authorList>
    </citation>
    <scope>NUCLEOTIDE SEQUENCE</scope>
    <source>
        <strain evidence="4">TAU-MAC 1115</strain>
    </source>
</reference>
<keyword evidence="1" id="KW-0808">Transferase</keyword>
<name>A0A947DLA9_9CYAN</name>
<evidence type="ECO:0000256" key="1">
    <source>
        <dbReference type="ARBA" id="ARBA00022679"/>
    </source>
</evidence>
<dbReference type="InterPro" id="IPR045038">
    <property type="entry name" value="AIG2-like"/>
</dbReference>
<dbReference type="InterPro" id="IPR013024">
    <property type="entry name" value="GGCT-like"/>
</dbReference>
<feature type="domain" description="Gamma-glutamylcyclotransferase AIG2-like" evidence="3">
    <location>
        <begin position="4"/>
        <end position="106"/>
    </location>
</feature>
<organism evidence="4 5">
    <name type="scientific">Leptothoe spongobia TAU-MAC 1115</name>
    <dbReference type="NCBI Taxonomy" id="1967444"/>
    <lineage>
        <taxon>Bacteria</taxon>
        <taxon>Bacillati</taxon>
        <taxon>Cyanobacteriota</taxon>
        <taxon>Cyanophyceae</taxon>
        <taxon>Nodosilineales</taxon>
        <taxon>Cymatolegaceae</taxon>
        <taxon>Leptothoe</taxon>
        <taxon>Leptothoe spongobia</taxon>
    </lineage>
</organism>
<protein>
    <recommendedName>
        <fullName evidence="2">Putative gamma-glutamylcyclotransferase</fullName>
    </recommendedName>
</protein>
<dbReference type="SUPFAM" id="SSF110857">
    <property type="entry name" value="Gamma-glutamyl cyclotransferase-like"/>
    <property type="match status" value="1"/>
</dbReference>
<comment type="caution">
    <text evidence="4">The sequence shown here is derived from an EMBL/GenBank/DDBJ whole genome shotgun (WGS) entry which is preliminary data.</text>
</comment>
<dbReference type="InterPro" id="IPR009288">
    <property type="entry name" value="AIG2-like_dom"/>
</dbReference>
<evidence type="ECO:0000259" key="3">
    <source>
        <dbReference type="Pfam" id="PF06094"/>
    </source>
</evidence>
<sequence>MEKLFSYGTLQPGQPNEHILTAIGGEWEPAVIKGNLIEIGWGANMGYPGLLINENGNDIHGHVFTSSNLSTKWAYLDEFEGEEYERIVTSVTLLSGEQVQAHVYRVRP</sequence>
<dbReference type="GO" id="GO:0016740">
    <property type="term" value="F:transferase activity"/>
    <property type="evidence" value="ECO:0007669"/>
    <property type="project" value="UniProtKB-KW"/>
</dbReference>
<reference evidence="4" key="2">
    <citation type="journal article" date="2021" name="Mar. Drugs">
        <title>Genome Reduction and Secondary Metabolism of the Marine Sponge-Associated Cyanobacterium Leptothoe.</title>
        <authorList>
            <person name="Konstantinou D."/>
            <person name="Popin R.V."/>
            <person name="Fewer D.P."/>
            <person name="Sivonen K."/>
            <person name="Gkelis S."/>
        </authorList>
    </citation>
    <scope>NUCLEOTIDE SEQUENCE</scope>
    <source>
        <strain evidence="4">TAU-MAC 1115</strain>
    </source>
</reference>
<evidence type="ECO:0000313" key="5">
    <source>
        <dbReference type="Proteomes" id="UP000717364"/>
    </source>
</evidence>
<dbReference type="PANTHER" id="PTHR31544">
    <property type="entry name" value="AIG2-LIKE PROTEIN D"/>
    <property type="match status" value="1"/>
</dbReference>